<evidence type="ECO:0000256" key="6">
    <source>
        <dbReference type="RuleBase" id="RU362006"/>
    </source>
</evidence>
<evidence type="ECO:0000256" key="4">
    <source>
        <dbReference type="ARBA" id="ARBA00022989"/>
    </source>
</evidence>
<name>A0A023F9A2_TRIIF</name>
<evidence type="ECO:0000256" key="2">
    <source>
        <dbReference type="ARBA" id="ARBA00008573"/>
    </source>
</evidence>
<accession>A0A023F9A2</accession>
<feature type="transmembrane region" description="Helical" evidence="6">
    <location>
        <begin position="39"/>
        <end position="70"/>
    </location>
</feature>
<evidence type="ECO:0000256" key="1">
    <source>
        <dbReference type="ARBA" id="ARBA00004141"/>
    </source>
</evidence>
<dbReference type="EMBL" id="GBBI01001219">
    <property type="protein sequence ID" value="JAC17493.1"/>
    <property type="molecule type" value="mRNA"/>
</dbReference>
<keyword evidence="4 6" id="KW-1133">Transmembrane helix</keyword>
<sequence length="179" mass="20989">MTEHFYRYKSIIEKYLNDKTAPWEPLLAYFEQKSGVKRIYLFLALLIFTAFYLIFGYAAQLVCNIIGFLYPAYASMKAIETPQKGDDTKWLTYWTVFALFSILEFPTDVLLSWFPFYWLAKCIFMIWLYLPLRSNGSIVLYENIIRPRFLKNQNTVDDLLTKFAGTAKKTVIDAASKSE</sequence>
<evidence type="ECO:0000256" key="3">
    <source>
        <dbReference type="ARBA" id="ARBA00022692"/>
    </source>
</evidence>
<comment type="subcellular location">
    <subcellularLocation>
        <location evidence="1 6">Membrane</location>
        <topology evidence="1 6">Multi-pass membrane protein</topology>
    </subcellularLocation>
</comment>
<proteinExistence type="evidence at transcript level"/>
<protein>
    <recommendedName>
        <fullName evidence="6">Receptor expression-enhancing protein</fullName>
    </recommendedName>
</protein>
<dbReference type="Pfam" id="PF03134">
    <property type="entry name" value="TB2_DP1_HVA22"/>
    <property type="match status" value="1"/>
</dbReference>
<keyword evidence="5 6" id="KW-0472">Membrane</keyword>
<evidence type="ECO:0000256" key="5">
    <source>
        <dbReference type="ARBA" id="ARBA00023136"/>
    </source>
</evidence>
<keyword evidence="7" id="KW-0675">Receptor</keyword>
<dbReference type="PANTHER" id="PTHR12300">
    <property type="entry name" value="HVA22-LIKE PROTEINS"/>
    <property type="match status" value="1"/>
</dbReference>
<dbReference type="PANTHER" id="PTHR12300:SF161">
    <property type="entry name" value="RECEPTOR EXPRESSION-ENHANCING PROTEIN"/>
    <property type="match status" value="1"/>
</dbReference>
<dbReference type="GO" id="GO:0016020">
    <property type="term" value="C:membrane"/>
    <property type="evidence" value="ECO:0007669"/>
    <property type="project" value="UniProtKB-SubCell"/>
</dbReference>
<organism evidence="7">
    <name type="scientific">Triatoma infestans</name>
    <name type="common">Assassin bug</name>
    <dbReference type="NCBI Taxonomy" id="30076"/>
    <lineage>
        <taxon>Eukaryota</taxon>
        <taxon>Metazoa</taxon>
        <taxon>Ecdysozoa</taxon>
        <taxon>Arthropoda</taxon>
        <taxon>Hexapoda</taxon>
        <taxon>Insecta</taxon>
        <taxon>Pterygota</taxon>
        <taxon>Neoptera</taxon>
        <taxon>Paraneoptera</taxon>
        <taxon>Hemiptera</taxon>
        <taxon>Heteroptera</taxon>
        <taxon>Panheteroptera</taxon>
        <taxon>Cimicomorpha</taxon>
        <taxon>Reduviidae</taxon>
        <taxon>Triatominae</taxon>
        <taxon>Triatoma</taxon>
    </lineage>
</organism>
<feature type="transmembrane region" description="Helical" evidence="6">
    <location>
        <begin position="113"/>
        <end position="130"/>
    </location>
</feature>
<dbReference type="AlphaFoldDB" id="A0A023F9A2"/>
<comment type="similarity">
    <text evidence="2 6">Belongs to the DP1 family.</text>
</comment>
<evidence type="ECO:0000313" key="7">
    <source>
        <dbReference type="EMBL" id="JAC17493.1"/>
    </source>
</evidence>
<keyword evidence="3 6" id="KW-0812">Transmembrane</keyword>
<dbReference type="InterPro" id="IPR004345">
    <property type="entry name" value="TB2_DP1_HVA22"/>
</dbReference>
<reference evidence="7" key="1">
    <citation type="journal article" date="2014" name="PLoS Negl. Trop. Dis.">
        <title>An updated insight into the Sialotranscriptome of Triatoma infestans: developmental stage and geographic variations.</title>
        <authorList>
            <person name="Schwarz A."/>
            <person name="Medrano-Mercado N."/>
            <person name="Schaub G.A."/>
            <person name="Struchiner C.J."/>
            <person name="Bargues M.D."/>
            <person name="Levy M.Z."/>
            <person name="Ribeiro J.M."/>
        </authorList>
    </citation>
    <scope>NUCLEOTIDE SEQUENCE</scope>
    <source>
        <strain evidence="7">Chile</strain>
        <tissue evidence="7">Salivary glands</tissue>
    </source>
</reference>